<dbReference type="EMBL" id="FOHX01000028">
    <property type="protein sequence ID" value="SEU47112.1"/>
    <property type="molecule type" value="Genomic_DNA"/>
</dbReference>
<dbReference type="AlphaFoldDB" id="A0A1I0LUI2"/>
<dbReference type="Proteomes" id="UP000199361">
    <property type="component" value="Unassembled WGS sequence"/>
</dbReference>
<evidence type="ECO:0000256" key="1">
    <source>
        <dbReference type="SAM" id="Phobius"/>
    </source>
</evidence>
<name>A0A1I0LUI2_9ACTN</name>
<dbReference type="STRING" id="568860.SAMN05421811_12826"/>
<keyword evidence="3" id="KW-1185">Reference proteome</keyword>
<dbReference type="RefSeq" id="WP_091094158.1">
    <property type="nucleotide sequence ID" value="NZ_FOHX01000028.1"/>
</dbReference>
<proteinExistence type="predicted"/>
<keyword evidence="1" id="KW-0812">Transmembrane</keyword>
<gene>
    <name evidence="2" type="ORF">SAMN05421811_12826</name>
</gene>
<evidence type="ECO:0000313" key="2">
    <source>
        <dbReference type="EMBL" id="SEU47112.1"/>
    </source>
</evidence>
<feature type="transmembrane region" description="Helical" evidence="1">
    <location>
        <begin position="6"/>
        <end position="22"/>
    </location>
</feature>
<reference evidence="2 3" key="1">
    <citation type="submission" date="2016-10" db="EMBL/GenBank/DDBJ databases">
        <authorList>
            <person name="de Groot N.N."/>
        </authorList>
    </citation>
    <scope>NUCLEOTIDE SEQUENCE [LARGE SCALE GENOMIC DNA]</scope>
    <source>
        <strain evidence="2 3">CGMCC 4.5598</strain>
    </source>
</reference>
<evidence type="ECO:0000313" key="3">
    <source>
        <dbReference type="Proteomes" id="UP000199361"/>
    </source>
</evidence>
<accession>A0A1I0LUI2</accession>
<organism evidence="2 3">
    <name type="scientific">Nonomuraea wenchangensis</name>
    <dbReference type="NCBI Taxonomy" id="568860"/>
    <lineage>
        <taxon>Bacteria</taxon>
        <taxon>Bacillati</taxon>
        <taxon>Actinomycetota</taxon>
        <taxon>Actinomycetes</taxon>
        <taxon>Streptosporangiales</taxon>
        <taxon>Streptosporangiaceae</taxon>
        <taxon>Nonomuraea</taxon>
    </lineage>
</organism>
<keyword evidence="1" id="KW-1133">Transmembrane helix</keyword>
<feature type="transmembrane region" description="Helical" evidence="1">
    <location>
        <begin position="69"/>
        <end position="86"/>
    </location>
</feature>
<feature type="transmembrane region" description="Helical" evidence="1">
    <location>
        <begin position="43"/>
        <end position="63"/>
    </location>
</feature>
<sequence>MLVLWAAFWGLAGGLCVEALELHARIRRARKWSWRRPIPQGRAAYWTSVAIRAGVGAVLAAAAAASGQVTGAFGALGLGVAAPLVVEKFARLATLAAEAEPQAIAQREAPADAS</sequence>
<keyword evidence="1" id="KW-0472">Membrane</keyword>
<protein>
    <submittedName>
        <fullName evidence="2">Uncharacterized protein</fullName>
    </submittedName>
</protein>